<keyword evidence="2" id="KW-1185">Reference proteome</keyword>
<gene>
    <name evidence="1" type="ORF">SAMN05216290_1780</name>
</gene>
<dbReference type="OrthoDB" id="965440at2"/>
<dbReference type="GeneID" id="99986500"/>
<protein>
    <submittedName>
        <fullName evidence="1">Uncharacterized protein</fullName>
    </submittedName>
</protein>
<dbReference type="RefSeq" id="WP_090258141.1">
    <property type="nucleotide sequence ID" value="NZ_FOIR01000001.1"/>
</dbReference>
<dbReference type="STRING" id="1267423.SAMN05216290_1780"/>
<accession>A0A1I0P7D5</accession>
<organism evidence="1 2">
    <name type="scientific">Roseivirga pacifica</name>
    <dbReference type="NCBI Taxonomy" id="1267423"/>
    <lineage>
        <taxon>Bacteria</taxon>
        <taxon>Pseudomonadati</taxon>
        <taxon>Bacteroidota</taxon>
        <taxon>Cytophagia</taxon>
        <taxon>Cytophagales</taxon>
        <taxon>Roseivirgaceae</taxon>
        <taxon>Roseivirga</taxon>
    </lineage>
</organism>
<evidence type="ECO:0000313" key="2">
    <source>
        <dbReference type="Proteomes" id="UP000199437"/>
    </source>
</evidence>
<dbReference type="EMBL" id="FOIR01000001">
    <property type="protein sequence ID" value="SEW10180.1"/>
    <property type="molecule type" value="Genomic_DNA"/>
</dbReference>
<reference evidence="2" key="1">
    <citation type="submission" date="2016-10" db="EMBL/GenBank/DDBJ databases">
        <authorList>
            <person name="Varghese N."/>
            <person name="Submissions S."/>
        </authorList>
    </citation>
    <scope>NUCLEOTIDE SEQUENCE [LARGE SCALE GENOMIC DNA]</scope>
    <source>
        <strain evidence="2">CGMCC 1.12402</strain>
    </source>
</reference>
<dbReference type="Proteomes" id="UP000199437">
    <property type="component" value="Unassembled WGS sequence"/>
</dbReference>
<sequence length="59" mass="6941">MPHKPKASLAKRILTFLRVLMVAYMVGMANSIKHERNFMEDTFIKTELVQEQEDDDPFE</sequence>
<evidence type="ECO:0000313" key="1">
    <source>
        <dbReference type="EMBL" id="SEW10180.1"/>
    </source>
</evidence>
<proteinExistence type="predicted"/>
<name>A0A1I0P7D5_9BACT</name>
<dbReference type="AlphaFoldDB" id="A0A1I0P7D5"/>